<dbReference type="Gene3D" id="2.40.50.100">
    <property type="match status" value="1"/>
</dbReference>
<comment type="caution">
    <text evidence="5">The sequence shown here is derived from an EMBL/GenBank/DDBJ whole genome shotgun (WGS) entry which is preliminary data.</text>
</comment>
<dbReference type="InterPro" id="IPR003439">
    <property type="entry name" value="ABC_transporter-like_ATP-bd"/>
</dbReference>
<protein>
    <submittedName>
        <fullName evidence="5">ABC transporter ATP-binding protein</fullName>
    </submittedName>
</protein>
<keyword evidence="2" id="KW-0547">Nucleotide-binding</keyword>
<dbReference type="Gene3D" id="3.40.50.300">
    <property type="entry name" value="P-loop containing nucleotide triphosphate hydrolases"/>
    <property type="match status" value="1"/>
</dbReference>
<evidence type="ECO:0000256" key="1">
    <source>
        <dbReference type="ARBA" id="ARBA00022448"/>
    </source>
</evidence>
<dbReference type="CDD" id="cd03301">
    <property type="entry name" value="ABC_MalK_N"/>
    <property type="match status" value="1"/>
</dbReference>
<dbReference type="InterPro" id="IPR003593">
    <property type="entry name" value="AAA+_ATPase"/>
</dbReference>
<dbReference type="EMBL" id="JAACAK010000049">
    <property type="protein sequence ID" value="NIR74832.1"/>
    <property type="molecule type" value="Genomic_DNA"/>
</dbReference>
<evidence type="ECO:0000313" key="6">
    <source>
        <dbReference type="Proteomes" id="UP000702544"/>
    </source>
</evidence>
<dbReference type="SUPFAM" id="SSF52540">
    <property type="entry name" value="P-loop containing nucleoside triphosphate hydrolases"/>
    <property type="match status" value="1"/>
</dbReference>
<dbReference type="SUPFAM" id="SSF50331">
    <property type="entry name" value="MOP-like"/>
    <property type="match status" value="1"/>
</dbReference>
<dbReference type="AlphaFoldDB" id="A0AAE4Z8Z9"/>
<dbReference type="Pfam" id="PF08402">
    <property type="entry name" value="TOBE_2"/>
    <property type="match status" value="1"/>
</dbReference>
<dbReference type="GO" id="GO:0140359">
    <property type="term" value="F:ABC-type transporter activity"/>
    <property type="evidence" value="ECO:0007669"/>
    <property type="project" value="InterPro"/>
</dbReference>
<reference evidence="5 6" key="1">
    <citation type="submission" date="2020-01" db="EMBL/GenBank/DDBJ databases">
        <title>Genomes assembled from Gulf of Kutch pelagic sediment metagenomes.</title>
        <authorList>
            <person name="Chandrashekar M."/>
            <person name="Mahajan M.S."/>
            <person name="Dave K.J."/>
            <person name="Vatsa P."/>
            <person name="Nathani N.M."/>
        </authorList>
    </citation>
    <scope>NUCLEOTIDE SEQUENCE [LARGE SCALE GENOMIC DNA]</scope>
    <source>
        <strain evidence="5">KS3-K002</strain>
    </source>
</reference>
<dbReference type="InterPro" id="IPR012340">
    <property type="entry name" value="NA-bd_OB-fold"/>
</dbReference>
<gene>
    <name evidence="5" type="ORF">GWO12_06925</name>
</gene>
<dbReference type="Pfam" id="PF00005">
    <property type="entry name" value="ABC_tran"/>
    <property type="match status" value="1"/>
</dbReference>
<dbReference type="PANTHER" id="PTHR43875">
    <property type="entry name" value="MALTODEXTRIN IMPORT ATP-BINDING PROTEIN MSMX"/>
    <property type="match status" value="1"/>
</dbReference>
<dbReference type="GO" id="GO:0055052">
    <property type="term" value="C:ATP-binding cassette (ABC) transporter complex, substrate-binding subunit-containing"/>
    <property type="evidence" value="ECO:0007669"/>
    <property type="project" value="TreeGrafter"/>
</dbReference>
<dbReference type="SMART" id="SM00382">
    <property type="entry name" value="AAA"/>
    <property type="match status" value="1"/>
</dbReference>
<organism evidence="5 6">
    <name type="scientific">Candidatus Kutchimonas denitrificans</name>
    <dbReference type="NCBI Taxonomy" id="3056748"/>
    <lineage>
        <taxon>Bacteria</taxon>
        <taxon>Pseudomonadati</taxon>
        <taxon>Gemmatimonadota</taxon>
        <taxon>Gemmatimonadia</taxon>
        <taxon>Candidatus Palauibacterales</taxon>
        <taxon>Candidatus Palauibacteraceae</taxon>
        <taxon>Candidatus Kutchimonas</taxon>
    </lineage>
</organism>
<name>A0AAE4Z8Z9_9BACT</name>
<dbReference type="InterPro" id="IPR013611">
    <property type="entry name" value="Transp-assoc_OB_typ2"/>
</dbReference>
<dbReference type="PANTHER" id="PTHR43875:SF1">
    <property type="entry name" value="OSMOPROTECTIVE COMPOUNDS UPTAKE ATP-BINDING PROTEIN GGTA"/>
    <property type="match status" value="1"/>
</dbReference>
<dbReference type="InterPro" id="IPR047641">
    <property type="entry name" value="ABC_transpr_MalK/UgpC-like"/>
</dbReference>
<dbReference type="Proteomes" id="UP000702544">
    <property type="component" value="Unassembled WGS sequence"/>
</dbReference>
<dbReference type="InterPro" id="IPR027417">
    <property type="entry name" value="P-loop_NTPase"/>
</dbReference>
<proteinExistence type="predicted"/>
<evidence type="ECO:0000259" key="4">
    <source>
        <dbReference type="PROSITE" id="PS50893"/>
    </source>
</evidence>
<dbReference type="NCBIfam" id="NF008653">
    <property type="entry name" value="PRK11650.1"/>
    <property type="match status" value="1"/>
</dbReference>
<keyword evidence="1" id="KW-0813">Transport</keyword>
<evidence type="ECO:0000313" key="5">
    <source>
        <dbReference type="EMBL" id="NIR74832.1"/>
    </source>
</evidence>
<evidence type="ECO:0000256" key="3">
    <source>
        <dbReference type="ARBA" id="ARBA00022840"/>
    </source>
</evidence>
<dbReference type="FunFam" id="3.40.50.300:FF:000042">
    <property type="entry name" value="Maltose/maltodextrin ABC transporter, ATP-binding protein"/>
    <property type="match status" value="1"/>
</dbReference>
<dbReference type="GO" id="GO:0008643">
    <property type="term" value="P:carbohydrate transport"/>
    <property type="evidence" value="ECO:0007669"/>
    <property type="project" value="InterPro"/>
</dbReference>
<dbReference type="GO" id="GO:0016887">
    <property type="term" value="F:ATP hydrolysis activity"/>
    <property type="evidence" value="ECO:0007669"/>
    <property type="project" value="InterPro"/>
</dbReference>
<dbReference type="PROSITE" id="PS50893">
    <property type="entry name" value="ABC_TRANSPORTER_2"/>
    <property type="match status" value="1"/>
</dbReference>
<dbReference type="InterPro" id="IPR008995">
    <property type="entry name" value="Mo/tungstate-bd_C_term_dom"/>
</dbReference>
<sequence>MAHVTLRELTKQFEDTVAVADLDLEIGDGEFVVLVGPSGSGKTTALRLVAGLERPTRGSIRIGDRDVTEVPPRDRDIAMVFQNYALYPHMSVYENMAFGLQVRRFRKRDIDARVREAADILGITNLLGRKPGQLSGGQRQRTALGRSIVRQPEVFLFDEPLSNLDAGLRVGMRAELSQLHRRLQATILYVTHDQVEAMTMGERIAIMNEGRLQQCAEPLEVYRRPANRFVASFIGSPAMNFFSGTLEEADGRWLFKGESFQLALNAAGRPATAEATLGVRPEDLALGDHGAFSALVRVVEPIGSEKYVHLETPDRARVVARVTADRSVAVDERVCVDIPAARAHLFREDTGERIGP</sequence>
<dbReference type="Gene3D" id="2.40.50.140">
    <property type="entry name" value="Nucleic acid-binding proteins"/>
    <property type="match status" value="1"/>
</dbReference>
<dbReference type="GO" id="GO:0005524">
    <property type="term" value="F:ATP binding"/>
    <property type="evidence" value="ECO:0007669"/>
    <property type="project" value="UniProtKB-KW"/>
</dbReference>
<feature type="domain" description="ABC transporter" evidence="4">
    <location>
        <begin position="4"/>
        <end position="234"/>
    </location>
</feature>
<evidence type="ECO:0000256" key="2">
    <source>
        <dbReference type="ARBA" id="ARBA00022741"/>
    </source>
</evidence>
<keyword evidence="3 5" id="KW-0067">ATP-binding</keyword>
<accession>A0AAE4Z8Z9</accession>
<dbReference type="InterPro" id="IPR015855">
    <property type="entry name" value="ABC_transpr_MalK-like"/>
</dbReference>